<dbReference type="AlphaFoldDB" id="A0A369JKZ1"/>
<evidence type="ECO:0000313" key="1">
    <source>
        <dbReference type="EMBL" id="RDB21992.1"/>
    </source>
</evidence>
<organism evidence="1 2">
    <name type="scientific">Hypsizygus marmoreus</name>
    <name type="common">White beech mushroom</name>
    <name type="synonym">Agaricus marmoreus</name>
    <dbReference type="NCBI Taxonomy" id="39966"/>
    <lineage>
        <taxon>Eukaryota</taxon>
        <taxon>Fungi</taxon>
        <taxon>Dikarya</taxon>
        <taxon>Basidiomycota</taxon>
        <taxon>Agaricomycotina</taxon>
        <taxon>Agaricomycetes</taxon>
        <taxon>Agaricomycetidae</taxon>
        <taxon>Agaricales</taxon>
        <taxon>Tricholomatineae</taxon>
        <taxon>Lyophyllaceae</taxon>
        <taxon>Hypsizygus</taxon>
    </lineage>
</organism>
<name>A0A369JKZ1_HYPMA</name>
<dbReference type="EMBL" id="LUEZ02000053">
    <property type="protein sequence ID" value="RDB21992.1"/>
    <property type="molecule type" value="Genomic_DNA"/>
</dbReference>
<comment type="caution">
    <text evidence="1">The sequence shown here is derived from an EMBL/GenBank/DDBJ whole genome shotgun (WGS) entry which is preliminary data.</text>
</comment>
<keyword evidence="2" id="KW-1185">Reference proteome</keyword>
<sequence>MEAPARSQFHHVPLAVLRATRNQMAQDPLLSTTELFWALDNPRSQEVPALCLEANTSVVRRLVLRHKGDFHGRISVLFLHLKHEEQKMTSGALRMRATEVRERTRPWAYAGF</sequence>
<dbReference type="InParanoid" id="A0A369JKZ1"/>
<dbReference type="Proteomes" id="UP000076154">
    <property type="component" value="Unassembled WGS sequence"/>
</dbReference>
<protein>
    <submittedName>
        <fullName evidence="1">Uncharacterized protein</fullName>
    </submittedName>
</protein>
<reference evidence="1" key="1">
    <citation type="submission" date="2018-04" db="EMBL/GenBank/DDBJ databases">
        <title>Whole genome sequencing of Hypsizygus marmoreus.</title>
        <authorList>
            <person name="Choi I.-G."/>
            <person name="Min B."/>
            <person name="Kim J.-G."/>
            <person name="Kim S."/>
            <person name="Oh Y.-L."/>
            <person name="Kong W.-S."/>
            <person name="Park H."/>
            <person name="Jeong J."/>
            <person name="Song E.-S."/>
        </authorList>
    </citation>
    <scope>NUCLEOTIDE SEQUENCE [LARGE SCALE GENOMIC DNA]</scope>
    <source>
        <strain evidence="1">51987-8</strain>
    </source>
</reference>
<accession>A0A369JKZ1</accession>
<evidence type="ECO:0000313" key="2">
    <source>
        <dbReference type="Proteomes" id="UP000076154"/>
    </source>
</evidence>
<gene>
    <name evidence="1" type="ORF">Hypma_010830</name>
</gene>
<proteinExistence type="predicted"/>